<dbReference type="EMBL" id="MSCN01000001">
    <property type="protein sequence ID" value="PQJ78775.1"/>
    <property type="molecule type" value="Genomic_DNA"/>
</dbReference>
<protein>
    <submittedName>
        <fullName evidence="2">Uncharacterized protein</fullName>
    </submittedName>
</protein>
<keyword evidence="1" id="KW-1133">Transmembrane helix</keyword>
<accession>A0A2S7WMD9</accession>
<keyword evidence="1" id="KW-0472">Membrane</keyword>
<proteinExistence type="predicted"/>
<feature type="transmembrane region" description="Helical" evidence="1">
    <location>
        <begin position="6"/>
        <end position="21"/>
    </location>
</feature>
<keyword evidence="1" id="KW-0812">Transmembrane</keyword>
<evidence type="ECO:0000256" key="1">
    <source>
        <dbReference type="SAM" id="Phobius"/>
    </source>
</evidence>
<organism evidence="2 3">
    <name type="scientific">Polaribacter porphyrae</name>
    <dbReference type="NCBI Taxonomy" id="1137780"/>
    <lineage>
        <taxon>Bacteria</taxon>
        <taxon>Pseudomonadati</taxon>
        <taxon>Bacteroidota</taxon>
        <taxon>Flavobacteriia</taxon>
        <taxon>Flavobacteriales</taxon>
        <taxon>Flavobacteriaceae</taxon>
    </lineage>
</organism>
<evidence type="ECO:0000313" key="2">
    <source>
        <dbReference type="EMBL" id="PQJ78775.1"/>
    </source>
</evidence>
<keyword evidence="3" id="KW-1185">Reference proteome</keyword>
<comment type="caution">
    <text evidence="2">The sequence shown here is derived from an EMBL/GenBank/DDBJ whole genome shotgun (WGS) entry which is preliminary data.</text>
</comment>
<evidence type="ECO:0000313" key="3">
    <source>
        <dbReference type="Proteomes" id="UP000238882"/>
    </source>
</evidence>
<gene>
    <name evidence="2" type="ORF">BTO18_06060</name>
</gene>
<dbReference type="AlphaFoldDB" id="A0A2S7WMD9"/>
<sequence length="60" mass="7509">MFELFILLLIIVFFVFLYWNYKLQTEKEKNDLSGNLDKKREDYERSSLFLIDYFKNLFKK</sequence>
<name>A0A2S7WMD9_9FLAO</name>
<dbReference type="Proteomes" id="UP000238882">
    <property type="component" value="Unassembled WGS sequence"/>
</dbReference>
<reference evidence="2 3" key="1">
    <citation type="submission" date="2016-12" db="EMBL/GenBank/DDBJ databases">
        <title>Trade-off between light-utilization and light-protection in marine flavobacteria.</title>
        <authorList>
            <person name="Kumagai Y."/>
            <person name="Yoshizawa S."/>
            <person name="Kogure K."/>
            <person name="Iwasaki W."/>
        </authorList>
    </citation>
    <scope>NUCLEOTIDE SEQUENCE [LARGE SCALE GENOMIC DNA]</scope>
    <source>
        <strain evidence="2 3">NBRC 108759</strain>
    </source>
</reference>